<evidence type="ECO:0000313" key="8">
    <source>
        <dbReference type="EMBL" id="SKA29936.1"/>
    </source>
</evidence>
<feature type="transmembrane region" description="Helical" evidence="7">
    <location>
        <begin position="408"/>
        <end position="424"/>
    </location>
</feature>
<comment type="subcellular location">
    <subcellularLocation>
        <location evidence="1">Cell membrane</location>
        <topology evidence="1">Multi-pass membrane protein</topology>
    </subcellularLocation>
</comment>
<feature type="transmembrane region" description="Helical" evidence="7">
    <location>
        <begin position="436"/>
        <end position="455"/>
    </location>
</feature>
<feature type="transmembrane region" description="Helical" evidence="7">
    <location>
        <begin position="107"/>
        <end position="125"/>
    </location>
</feature>
<dbReference type="GO" id="GO:0022857">
    <property type="term" value="F:transmembrane transporter activity"/>
    <property type="evidence" value="ECO:0007669"/>
    <property type="project" value="InterPro"/>
</dbReference>
<feature type="transmembrane region" description="Helical" evidence="7">
    <location>
        <begin position="83"/>
        <end position="101"/>
    </location>
</feature>
<sequence length="691" mass="73305">MDNKASGLSRPDVARPGASRWLPAIWALTRKILFGLRLWIAVCLALYVAFRLELDNAYWAGASAAIVCQPSVGASLRRGAARLVGTVVGAAAVVALTACFAQDRAAFLLGMAIWAGACAFTANLLRDSASYGAALAGFTAVIVAGDELGATGGPGGDVFILAVTRASEICIGIVCATVVLAGTDLGDARRRLASELAALAGDISHRFGRSLARAGAEEGDARPARHALATRIVALSPLVDEALGEVSDLRHRVAALRAATDGLVEALSGWRTAANCLKELQEEDRREAEAIFRLYPAALRLPLANSLWTGQSGSLIGICRGAVRALVVLPVRTPSLRLLADGTAQALRGLSQTASGLTALVDPTRAVSYRRRLHWYRPDLLPAAIAAVRVLVTIVALELFWVVTAWPSGAWAMSFAAIGVILFSPREAQAYSEARAFTIGLALAAAVAAIVRFAILPGMESFAGLSLVIGGVLVPVGILSLQPWQTSVFKSFAIFFCMLLAPANLMTFDTVQYYNQGLAVVVGMGSAAIGFLLIPPLSPAARASRILEMTLRDFRRLAAGRQCDCLRDWESRLYRRLADMPAAVDAEPLARFVAMLSMGSTIIRLRLLARRFKMEAEIDTAFSAVAEGKSATAISHLATMERELRQSSKGEADGTAIARACGAIHAALHTLTRYGDYFDGLESVAVLEHRA</sequence>
<dbReference type="EMBL" id="FUWJ01000009">
    <property type="protein sequence ID" value="SKA29936.1"/>
    <property type="molecule type" value="Genomic_DNA"/>
</dbReference>
<dbReference type="InterPro" id="IPR006726">
    <property type="entry name" value="PHBA_efflux_AaeB/fusaric-R"/>
</dbReference>
<evidence type="ECO:0000256" key="4">
    <source>
        <dbReference type="ARBA" id="ARBA00022692"/>
    </source>
</evidence>
<dbReference type="PANTHER" id="PTHR30509">
    <property type="entry name" value="P-HYDROXYBENZOIC ACID EFFLUX PUMP SUBUNIT-RELATED"/>
    <property type="match status" value="1"/>
</dbReference>
<feature type="transmembrane region" description="Helical" evidence="7">
    <location>
        <begin position="461"/>
        <end position="481"/>
    </location>
</feature>
<keyword evidence="2" id="KW-0813">Transport</keyword>
<dbReference type="GO" id="GO:0005886">
    <property type="term" value="C:plasma membrane"/>
    <property type="evidence" value="ECO:0007669"/>
    <property type="project" value="UniProtKB-SubCell"/>
</dbReference>
<evidence type="ECO:0000256" key="3">
    <source>
        <dbReference type="ARBA" id="ARBA00022475"/>
    </source>
</evidence>
<dbReference type="PANTHER" id="PTHR30509:SF9">
    <property type="entry name" value="MULTIDRUG RESISTANCE PROTEIN MDTO"/>
    <property type="match status" value="1"/>
</dbReference>
<feature type="transmembrane region" description="Helical" evidence="7">
    <location>
        <begin position="488"/>
        <end position="507"/>
    </location>
</feature>
<feature type="transmembrane region" description="Helical" evidence="7">
    <location>
        <begin position="158"/>
        <end position="181"/>
    </location>
</feature>
<keyword evidence="6 7" id="KW-0472">Membrane</keyword>
<feature type="transmembrane region" description="Helical" evidence="7">
    <location>
        <begin position="513"/>
        <end position="534"/>
    </location>
</feature>
<dbReference type="AlphaFoldDB" id="A0A1T4SP48"/>
<feature type="transmembrane region" description="Helical" evidence="7">
    <location>
        <begin position="380"/>
        <end position="402"/>
    </location>
</feature>
<reference evidence="9" key="1">
    <citation type="submission" date="2017-02" db="EMBL/GenBank/DDBJ databases">
        <authorList>
            <person name="Varghese N."/>
            <person name="Submissions S."/>
        </authorList>
    </citation>
    <scope>NUCLEOTIDE SEQUENCE [LARGE SCALE GENOMIC DNA]</scope>
    <source>
        <strain evidence="9">ATCC 27094</strain>
    </source>
</reference>
<dbReference type="Proteomes" id="UP000190092">
    <property type="component" value="Unassembled WGS sequence"/>
</dbReference>
<dbReference type="OrthoDB" id="8005649at2"/>
<keyword evidence="3" id="KW-1003">Cell membrane</keyword>
<accession>A0A1T4SP48</accession>
<evidence type="ECO:0000313" key="9">
    <source>
        <dbReference type="Proteomes" id="UP000190092"/>
    </source>
</evidence>
<evidence type="ECO:0000256" key="7">
    <source>
        <dbReference type="SAM" id="Phobius"/>
    </source>
</evidence>
<proteinExistence type="predicted"/>
<organism evidence="8 9">
    <name type="scientific">Enhydrobacter aerosaccus</name>
    <dbReference type="NCBI Taxonomy" id="225324"/>
    <lineage>
        <taxon>Bacteria</taxon>
        <taxon>Pseudomonadati</taxon>
        <taxon>Pseudomonadota</taxon>
        <taxon>Alphaproteobacteria</taxon>
        <taxon>Hyphomicrobiales</taxon>
        <taxon>Enhydrobacter</taxon>
    </lineage>
</organism>
<evidence type="ECO:0000256" key="1">
    <source>
        <dbReference type="ARBA" id="ARBA00004651"/>
    </source>
</evidence>
<protein>
    <submittedName>
        <fullName evidence="8">Uncharacterized membrane protein YccC</fullName>
    </submittedName>
</protein>
<keyword evidence="4 7" id="KW-0812">Transmembrane</keyword>
<dbReference type="STRING" id="225324.SAMN02745126_04871"/>
<feature type="transmembrane region" description="Helical" evidence="7">
    <location>
        <begin position="32"/>
        <end position="50"/>
    </location>
</feature>
<keyword evidence="5 7" id="KW-1133">Transmembrane helix</keyword>
<dbReference type="Pfam" id="PF04632">
    <property type="entry name" value="FUSC"/>
    <property type="match status" value="1"/>
</dbReference>
<evidence type="ECO:0000256" key="5">
    <source>
        <dbReference type="ARBA" id="ARBA00022989"/>
    </source>
</evidence>
<dbReference type="RefSeq" id="WP_085936630.1">
    <property type="nucleotide sequence ID" value="NZ_FUWJ01000009.1"/>
</dbReference>
<keyword evidence="9" id="KW-1185">Reference proteome</keyword>
<name>A0A1T4SP48_9HYPH</name>
<gene>
    <name evidence="8" type="ORF">SAMN02745126_04871</name>
</gene>
<evidence type="ECO:0000256" key="6">
    <source>
        <dbReference type="ARBA" id="ARBA00023136"/>
    </source>
</evidence>
<evidence type="ECO:0000256" key="2">
    <source>
        <dbReference type="ARBA" id="ARBA00022448"/>
    </source>
</evidence>